<evidence type="ECO:0000256" key="1">
    <source>
        <dbReference type="ARBA" id="ARBA00022729"/>
    </source>
</evidence>
<dbReference type="AlphaFoldDB" id="A0A0F9CM11"/>
<keyword evidence="1" id="KW-0732">Signal</keyword>
<dbReference type="InterPro" id="IPR016047">
    <property type="entry name" value="M23ase_b-sheet_dom"/>
</dbReference>
<dbReference type="Pfam" id="PF01551">
    <property type="entry name" value="Peptidase_M23"/>
    <property type="match status" value="1"/>
</dbReference>
<accession>A0A0F9CM11</accession>
<feature type="non-terminal residue" evidence="3">
    <location>
        <position position="1"/>
    </location>
</feature>
<comment type="caution">
    <text evidence="3">The sequence shown here is derived from an EMBL/GenBank/DDBJ whole genome shotgun (WGS) entry which is preliminary data.</text>
</comment>
<organism evidence="3">
    <name type="scientific">marine sediment metagenome</name>
    <dbReference type="NCBI Taxonomy" id="412755"/>
    <lineage>
        <taxon>unclassified sequences</taxon>
        <taxon>metagenomes</taxon>
        <taxon>ecological metagenomes</taxon>
    </lineage>
</organism>
<dbReference type="CDD" id="cd12797">
    <property type="entry name" value="M23_peptidase"/>
    <property type="match status" value="1"/>
</dbReference>
<proteinExistence type="predicted"/>
<dbReference type="SUPFAM" id="SSF51261">
    <property type="entry name" value="Duplicated hybrid motif"/>
    <property type="match status" value="1"/>
</dbReference>
<protein>
    <recommendedName>
        <fullName evidence="2">M23ase beta-sheet core domain-containing protein</fullName>
    </recommendedName>
</protein>
<sequence length="137" mass="15396">HSGLWRSFYRHLYGQTPVAVNQYVPQGQIIGNVGNTGASLGDHLHFDLWNREKHDPTAFYKNAWWAHDPVLYLEEEEKDEMTDEQMNKLLSEMRELHKKTAEALQAIINHQKSAPTGSGGGATAAEIIKEAGRKLSA</sequence>
<dbReference type="InterPro" id="IPR011055">
    <property type="entry name" value="Dup_hybrid_motif"/>
</dbReference>
<evidence type="ECO:0000259" key="2">
    <source>
        <dbReference type="Pfam" id="PF01551"/>
    </source>
</evidence>
<dbReference type="EMBL" id="LAZR01032628">
    <property type="protein sequence ID" value="KKL50358.1"/>
    <property type="molecule type" value="Genomic_DNA"/>
</dbReference>
<evidence type="ECO:0000313" key="3">
    <source>
        <dbReference type="EMBL" id="KKL50358.1"/>
    </source>
</evidence>
<dbReference type="GO" id="GO:0004222">
    <property type="term" value="F:metalloendopeptidase activity"/>
    <property type="evidence" value="ECO:0007669"/>
    <property type="project" value="TreeGrafter"/>
</dbReference>
<name>A0A0F9CM11_9ZZZZ</name>
<dbReference type="Gene3D" id="2.70.70.10">
    <property type="entry name" value="Glucose Permease (Domain IIA)"/>
    <property type="match status" value="1"/>
</dbReference>
<gene>
    <name evidence="3" type="ORF">LCGC14_2306270</name>
</gene>
<dbReference type="PANTHER" id="PTHR21666:SF289">
    <property type="entry name" value="L-ALA--D-GLU ENDOPEPTIDASE"/>
    <property type="match status" value="1"/>
</dbReference>
<dbReference type="PANTHER" id="PTHR21666">
    <property type="entry name" value="PEPTIDASE-RELATED"/>
    <property type="match status" value="1"/>
</dbReference>
<dbReference type="InterPro" id="IPR050570">
    <property type="entry name" value="Cell_wall_metabolism_enzyme"/>
</dbReference>
<feature type="domain" description="M23ase beta-sheet core" evidence="2">
    <location>
        <begin position="2"/>
        <end position="53"/>
    </location>
</feature>
<reference evidence="3" key="1">
    <citation type="journal article" date="2015" name="Nature">
        <title>Complex archaea that bridge the gap between prokaryotes and eukaryotes.</title>
        <authorList>
            <person name="Spang A."/>
            <person name="Saw J.H."/>
            <person name="Jorgensen S.L."/>
            <person name="Zaremba-Niedzwiedzka K."/>
            <person name="Martijn J."/>
            <person name="Lind A.E."/>
            <person name="van Eijk R."/>
            <person name="Schleper C."/>
            <person name="Guy L."/>
            <person name="Ettema T.J."/>
        </authorList>
    </citation>
    <scope>NUCLEOTIDE SEQUENCE</scope>
</reference>